<proteinExistence type="predicted"/>
<gene>
    <name evidence="1" type="ORF">JAZ04_16980</name>
</gene>
<reference evidence="1" key="1">
    <citation type="journal article" date="2021" name="Proc. Natl. Acad. Sci. U.S.A.">
        <title>Global biogeography of chemosynthetic symbionts reveals both localized and globally distributed symbiont groups. .</title>
        <authorList>
            <person name="Osvatic J.T."/>
            <person name="Wilkins L.G.E."/>
            <person name="Leibrecht L."/>
            <person name="Leray M."/>
            <person name="Zauner S."/>
            <person name="Polzin J."/>
            <person name="Camacho Y."/>
            <person name="Gros O."/>
            <person name="van Gils J.A."/>
            <person name="Eisen J.A."/>
            <person name="Petersen J.M."/>
            <person name="Yuen B."/>
        </authorList>
    </citation>
    <scope>NUCLEOTIDE SEQUENCE</scope>
    <source>
        <strain evidence="1">MAGL173</strain>
    </source>
</reference>
<evidence type="ECO:0000313" key="2">
    <source>
        <dbReference type="Proteomes" id="UP000886687"/>
    </source>
</evidence>
<organism evidence="1 2">
    <name type="scientific">Candidatus Thiodiazotropha lotti</name>
    <dbReference type="NCBI Taxonomy" id="2792787"/>
    <lineage>
        <taxon>Bacteria</taxon>
        <taxon>Pseudomonadati</taxon>
        <taxon>Pseudomonadota</taxon>
        <taxon>Gammaproteobacteria</taxon>
        <taxon>Chromatiales</taxon>
        <taxon>Sedimenticolaceae</taxon>
        <taxon>Candidatus Thiodiazotropha</taxon>
    </lineage>
</organism>
<dbReference type="Proteomes" id="UP000886687">
    <property type="component" value="Unassembled WGS sequence"/>
</dbReference>
<name>A0A9E4N132_9GAMM</name>
<evidence type="ECO:0000313" key="1">
    <source>
        <dbReference type="EMBL" id="MCG7940531.1"/>
    </source>
</evidence>
<protein>
    <submittedName>
        <fullName evidence="1">DUF4388 domain-containing protein</fullName>
    </submittedName>
</protein>
<dbReference type="EMBL" id="JAEPDI010000013">
    <property type="protein sequence ID" value="MCG7940531.1"/>
    <property type="molecule type" value="Genomic_DNA"/>
</dbReference>
<accession>A0A9E4N132</accession>
<dbReference type="AlphaFoldDB" id="A0A9E4N132"/>
<sequence length="191" mass="21369">MSSNYLPLTEIILELRSLAKGKSTGYLFIVSSEQHSATFGLEQGRIVSLQCRLRTGDKAIPLIAKIKHGSCRFEESTSLIKKMQLEDNETIFNKILSLHAQMIEAASDQAKAAIKTVSGNNRPIQLSTQQRTEIENSLLEEIGPMGSFVMDTIERCIEFDSIKEVINEEIDRPDIAQALLFKIDKIINQSV</sequence>
<comment type="caution">
    <text evidence="1">The sequence shown here is derived from an EMBL/GenBank/DDBJ whole genome shotgun (WGS) entry which is preliminary data.</text>
</comment>